<feature type="active site" description="Proton acceptor" evidence="7">
    <location>
        <position position="78"/>
    </location>
</feature>
<dbReference type="GO" id="GO:0000287">
    <property type="term" value="F:magnesium ion binding"/>
    <property type="evidence" value="ECO:0007669"/>
    <property type="project" value="UniProtKB-UniRule"/>
</dbReference>
<name>A0A806FJH7_BIFAN</name>
<comment type="miscellaneous">
    <text evidence="7">The reaction mechanism probably proceeds via the activation of Pup by phosphorylation of its C-terminal glutamate, which is then subject to nucleophilic attack by the substrate lysine, resulting in an isopeptide bond and the release of phosphate as a good leaving group.</text>
</comment>
<comment type="pathway">
    <text evidence="7">Protein modification; protein pupylation.</text>
</comment>
<keyword evidence="4 7" id="KW-0833">Ubl conjugation pathway</keyword>
<dbReference type="Proteomes" id="UP000008394">
    <property type="component" value="Chromosome"/>
</dbReference>
<gene>
    <name evidence="7" type="primary">pafA</name>
    <name evidence="8" type="ORF">BALAC2494_00489</name>
</gene>
<keyword evidence="3 7" id="KW-0547">Nucleotide-binding</keyword>
<dbReference type="KEGG" id="bnm:BALAC2494_00489"/>
<feature type="binding site" evidence="7">
    <location>
        <position position="31"/>
    </location>
    <ligand>
        <name>Mg(2+)</name>
        <dbReference type="ChEBI" id="CHEBI:18420"/>
    </ligand>
</feature>
<dbReference type="Pfam" id="PF03136">
    <property type="entry name" value="Pup_ligase"/>
    <property type="match status" value="1"/>
</dbReference>
<feature type="binding site" evidence="7">
    <location>
        <position position="74"/>
    </location>
    <ligand>
        <name>ATP</name>
        <dbReference type="ChEBI" id="CHEBI:30616"/>
    </ligand>
</feature>
<organism evidence="8 9">
    <name type="scientific">Bifidobacterium animalis subsp. lactis CNCM I-2494</name>
    <dbReference type="NCBI Taxonomy" id="1042403"/>
    <lineage>
        <taxon>Bacteria</taxon>
        <taxon>Bacillati</taxon>
        <taxon>Actinomycetota</taxon>
        <taxon>Actinomycetes</taxon>
        <taxon>Bifidobacteriales</taxon>
        <taxon>Bifidobacteriaceae</taxon>
        <taxon>Bifidobacterium</taxon>
    </lineage>
</organism>
<dbReference type="AlphaFoldDB" id="A0A806FJH7"/>
<proteinExistence type="inferred from homology"/>
<evidence type="ECO:0000256" key="4">
    <source>
        <dbReference type="ARBA" id="ARBA00022786"/>
    </source>
</evidence>
<evidence type="ECO:0000256" key="5">
    <source>
        <dbReference type="ARBA" id="ARBA00022840"/>
    </source>
</evidence>
<feature type="binding site" evidence="7">
    <location>
        <position position="451"/>
    </location>
    <ligand>
        <name>ATP</name>
        <dbReference type="ChEBI" id="CHEBI:30616"/>
    </ligand>
</feature>
<evidence type="ECO:0000313" key="9">
    <source>
        <dbReference type="Proteomes" id="UP000008394"/>
    </source>
</evidence>
<dbReference type="GO" id="GO:0005524">
    <property type="term" value="F:ATP binding"/>
    <property type="evidence" value="ECO:0007669"/>
    <property type="project" value="UniProtKB-UniRule"/>
</dbReference>
<dbReference type="PANTHER" id="PTHR42307">
    <property type="entry name" value="PUP DEAMIDASE/DEPUPYLASE"/>
    <property type="match status" value="1"/>
</dbReference>
<protein>
    <recommendedName>
        <fullName evidence="7">Pup--protein ligase</fullName>
        <ecNumber evidence="7">6.3.1.19</ecNumber>
    </recommendedName>
    <alternativeName>
        <fullName evidence="7">Proteasome accessory factor A</fullName>
    </alternativeName>
    <alternativeName>
        <fullName evidence="7">Pup-conjugating enzyme</fullName>
    </alternativeName>
</protein>
<feature type="binding site" evidence="7">
    <location>
        <position position="87"/>
    </location>
    <ligand>
        <name>ATP</name>
        <dbReference type="ChEBI" id="CHEBI:30616"/>
    </ligand>
</feature>
<dbReference type="GO" id="GO:0019941">
    <property type="term" value="P:modification-dependent protein catabolic process"/>
    <property type="evidence" value="ECO:0007669"/>
    <property type="project" value="UniProtKB-UniRule"/>
</dbReference>
<accession>A0A806FJH7</accession>
<dbReference type="GO" id="GO:0070490">
    <property type="term" value="P:protein pupylation"/>
    <property type="evidence" value="ECO:0007669"/>
    <property type="project" value="UniProtKB-UniRule"/>
</dbReference>
<dbReference type="InterPro" id="IPR004347">
    <property type="entry name" value="Pup_ligase/deamidase"/>
</dbReference>
<evidence type="ECO:0000256" key="2">
    <source>
        <dbReference type="ARBA" id="ARBA00022723"/>
    </source>
</evidence>
<dbReference type="InterPro" id="IPR022279">
    <property type="entry name" value="Pup_ligase"/>
</dbReference>
<evidence type="ECO:0000256" key="6">
    <source>
        <dbReference type="ARBA" id="ARBA00022842"/>
    </source>
</evidence>
<feature type="binding site" evidence="7">
    <location>
        <position position="84"/>
    </location>
    <ligand>
        <name>Mg(2+)</name>
        <dbReference type="ChEBI" id="CHEBI:18420"/>
    </ligand>
</feature>
<dbReference type="EMBL" id="CP002915">
    <property type="protein sequence ID" value="AEK30099.1"/>
    <property type="molecule type" value="Genomic_DNA"/>
</dbReference>
<evidence type="ECO:0000313" key="8">
    <source>
        <dbReference type="EMBL" id="AEK30099.1"/>
    </source>
</evidence>
<sequence>MMPQLHDSGSRAIQPSDQTHQHDFARIFGIETEYGVSVTDIPEPMDASHVAMTMFQPVVRRARSTNTYVENGSRLYLDVGSHPEYATAEAICPSDALLSDLAGEQTMRSMGLDAQRRLRESDAQNRHATLHLYKNNADSAGHSFGCHENYLVRRFVNLDMIQHVLLPFLITRQIYTGAGRFDGERLLFTQRAAFVDETVSSATTRSRPMINTRDEPHANPDDYRRLHVIIGDSNRSQWATLMKCATTHLVLCMMEHAARSGCETELEAFALADPIAANHAINTDGAHARIALAAGRSTTALELQQMMLEQVESFAAHHGDALEASLRYDALCNVEWIVGQWRWVLDRLAANDIETLSHVVDWASKQVFFNRLQSRGTVTPARLRQLDLDYHDIANGRLYPSLCAHGLMRTLVDADQIHDAVSTPPPHTRAVLRGRFVAAASHTDAVYDCDWTTLKLVRPVHMEAVLLDPFHDEPTKQYDKLMGELGDARADGDEAPV</sequence>
<dbReference type="HAMAP" id="MF_02111">
    <property type="entry name" value="Pup_ligase"/>
    <property type="match status" value="1"/>
</dbReference>
<keyword evidence="1 7" id="KW-0436">Ligase</keyword>
<dbReference type="GO" id="GO:0016879">
    <property type="term" value="F:ligase activity, forming carbon-nitrogen bonds"/>
    <property type="evidence" value="ECO:0007669"/>
    <property type="project" value="InterPro"/>
</dbReference>
<evidence type="ECO:0000256" key="1">
    <source>
        <dbReference type="ARBA" id="ARBA00022598"/>
    </source>
</evidence>
<keyword evidence="6 7" id="KW-0460">Magnesium</keyword>
<evidence type="ECO:0000256" key="7">
    <source>
        <dbReference type="HAMAP-Rule" id="MF_02111"/>
    </source>
</evidence>
<reference evidence="8 9" key="1">
    <citation type="journal article" date="2011" name="J. Bacteriol.">
        <title>Genome Sequence of the Probiotic Strain Bifidobacterium animalis subsp. lactis CNCM I-2494.</title>
        <authorList>
            <person name="Chervaux C."/>
            <person name="Grimaldi C."/>
            <person name="Bolotin A."/>
            <person name="Quinquis B."/>
            <person name="Legrain-Raspaud S."/>
            <person name="van Hylckama Vlieg J.E."/>
            <person name="Denariaz G."/>
            <person name="Smokvina T."/>
        </authorList>
    </citation>
    <scope>NUCLEOTIDE SEQUENCE [LARGE SCALE GENOMIC DNA]</scope>
    <source>
        <strain evidence="8 9">CNCM I-2494</strain>
    </source>
</reference>
<comment type="pathway">
    <text evidence="7">Protein degradation; proteasomal Pup-dependent pathway.</text>
</comment>
<comment type="catalytic activity">
    <reaction evidence="7">
        <text>ATP + [prokaryotic ubiquitin-like protein]-L-glutamate + [protein]-L-lysine = ADP + phosphate + N(6)-([prokaryotic ubiquitin-like protein]-gamma-L-glutamyl)-[protein]-L-lysine.</text>
        <dbReference type="EC" id="6.3.1.19"/>
    </reaction>
</comment>
<dbReference type="PANTHER" id="PTHR42307:SF3">
    <property type="entry name" value="PUP--PROTEIN LIGASE"/>
    <property type="match status" value="1"/>
</dbReference>
<comment type="function">
    <text evidence="7">Catalyzes the covalent attachment of the prokaryotic ubiquitin-like protein modifier Pup to the proteasomal substrate proteins, thereby targeting them for proteasomal degradation. This tagging system is termed pupylation. The ligation reaction involves the side-chain carboxylate of the C-terminal glutamate of Pup and the side-chain amino group of a substrate lysine.</text>
</comment>
<dbReference type="UniPathway" id="UPA00998"/>
<dbReference type="UniPathway" id="UPA00997"/>
<keyword evidence="5 7" id="KW-0067">ATP-binding</keyword>
<evidence type="ECO:0000256" key="3">
    <source>
        <dbReference type="ARBA" id="ARBA00022741"/>
    </source>
</evidence>
<dbReference type="GO" id="GO:0019787">
    <property type="term" value="F:ubiquitin-like protein transferase activity"/>
    <property type="evidence" value="ECO:0007669"/>
    <property type="project" value="UniProtKB-UniRule"/>
</dbReference>
<keyword evidence="2 7" id="KW-0479">Metal-binding</keyword>
<comment type="similarity">
    <text evidence="7">Belongs to the Pup ligase/Pup deamidase family. Pup-conjugating enzyme subfamily.</text>
</comment>
<dbReference type="GO" id="GO:0010498">
    <property type="term" value="P:proteasomal protein catabolic process"/>
    <property type="evidence" value="ECO:0007669"/>
    <property type="project" value="UniProtKB-UniRule"/>
</dbReference>
<dbReference type="EC" id="6.3.1.19" evidence="7"/>
<feature type="binding site" evidence="7">
    <location>
        <position position="76"/>
    </location>
    <ligand>
        <name>Mg(2+)</name>
        <dbReference type="ChEBI" id="CHEBI:18420"/>
    </ligand>
</feature>